<dbReference type="InterPro" id="IPR012770">
    <property type="entry name" value="TreR"/>
</dbReference>
<sequence>MKKYLQIYRDLLSDIQSKKYQEGDLLPSDTKLVMQYTVSRETVRRAIKLLFDEGYIQTIRGKGSIVLNSDRVTFPFSRIESYKELVANNHLYSENDILQMTDHVDVPANLLFGAPALKAQRIVRRRVVNQVPTIIDYDYINEEVAANIPKQAALNSLFYYFEHDLGLKINYAIKHITVESADYDDLKYLDIDKHVPILVVRSETRLSDNRILSYTESRHRADKFSSVEFARRHE</sequence>
<evidence type="ECO:0000313" key="6">
    <source>
        <dbReference type="EMBL" id="MFD1465879.1"/>
    </source>
</evidence>
<dbReference type="PANTHER" id="PTHR44846">
    <property type="entry name" value="MANNOSYL-D-GLYCERATE TRANSPORT/METABOLISM SYSTEM REPRESSOR MNGR-RELATED"/>
    <property type="match status" value="1"/>
</dbReference>
<evidence type="ECO:0000256" key="1">
    <source>
        <dbReference type="ARBA" id="ARBA00023015"/>
    </source>
</evidence>
<dbReference type="PANTHER" id="PTHR44846:SF12">
    <property type="entry name" value="HTH-TYPE TRANSCRIPTIONAL REGULATOR TRER"/>
    <property type="match status" value="1"/>
</dbReference>
<dbReference type="InterPro" id="IPR036390">
    <property type="entry name" value="WH_DNA-bd_sf"/>
</dbReference>
<evidence type="ECO:0000256" key="2">
    <source>
        <dbReference type="ARBA" id="ARBA00023125"/>
    </source>
</evidence>
<dbReference type="SUPFAM" id="SSF64288">
    <property type="entry name" value="Chorismate lyase-like"/>
    <property type="match status" value="1"/>
</dbReference>
<comment type="caution">
    <text evidence="6">The sequence shown here is derived from an EMBL/GenBank/DDBJ whole genome shotgun (WGS) entry which is preliminary data.</text>
</comment>
<protein>
    <recommendedName>
        <fullName evidence="4">Trehalose operon repressor</fullName>
    </recommendedName>
</protein>
<feature type="domain" description="HTH gntR-type" evidence="5">
    <location>
        <begin position="1"/>
        <end position="69"/>
    </location>
</feature>
<dbReference type="Proteomes" id="UP001597244">
    <property type="component" value="Unassembled WGS sequence"/>
</dbReference>
<gene>
    <name evidence="6" type="primary">treR</name>
    <name evidence="6" type="ORF">ACFQ4L_07380</name>
</gene>
<dbReference type="Pfam" id="PF07702">
    <property type="entry name" value="UTRA"/>
    <property type="match status" value="1"/>
</dbReference>
<dbReference type="PRINTS" id="PR00035">
    <property type="entry name" value="HTHGNTR"/>
</dbReference>
<dbReference type="SMART" id="SM00345">
    <property type="entry name" value="HTH_GNTR"/>
    <property type="match status" value="1"/>
</dbReference>
<evidence type="ECO:0000313" key="7">
    <source>
        <dbReference type="Proteomes" id="UP001597244"/>
    </source>
</evidence>
<dbReference type="InterPro" id="IPR050679">
    <property type="entry name" value="Bact_HTH_transcr_reg"/>
</dbReference>
<accession>A0ABW4DMN3</accession>
<dbReference type="InterPro" id="IPR036388">
    <property type="entry name" value="WH-like_DNA-bd_sf"/>
</dbReference>
<organism evidence="6 7">
    <name type="scientific">Lapidilactobacillus mulanensis</name>
    <dbReference type="NCBI Taxonomy" id="2485999"/>
    <lineage>
        <taxon>Bacteria</taxon>
        <taxon>Bacillati</taxon>
        <taxon>Bacillota</taxon>
        <taxon>Bacilli</taxon>
        <taxon>Lactobacillales</taxon>
        <taxon>Lactobacillaceae</taxon>
        <taxon>Lapidilactobacillus</taxon>
    </lineage>
</organism>
<evidence type="ECO:0000256" key="4">
    <source>
        <dbReference type="NCBIfam" id="TIGR02404"/>
    </source>
</evidence>
<evidence type="ECO:0000259" key="5">
    <source>
        <dbReference type="PROSITE" id="PS50949"/>
    </source>
</evidence>
<proteinExistence type="predicted"/>
<name>A0ABW4DMN3_9LACO</name>
<dbReference type="InterPro" id="IPR011663">
    <property type="entry name" value="UTRA"/>
</dbReference>
<dbReference type="SUPFAM" id="SSF46785">
    <property type="entry name" value="Winged helix' DNA-binding domain"/>
    <property type="match status" value="1"/>
</dbReference>
<keyword evidence="1" id="KW-0805">Transcription regulation</keyword>
<dbReference type="Pfam" id="PF00392">
    <property type="entry name" value="GntR"/>
    <property type="match status" value="1"/>
</dbReference>
<dbReference type="EMBL" id="JBHTOF010000088">
    <property type="protein sequence ID" value="MFD1465879.1"/>
    <property type="molecule type" value="Genomic_DNA"/>
</dbReference>
<reference evidence="7" key="1">
    <citation type="journal article" date="2019" name="Int. J. Syst. Evol. Microbiol.">
        <title>The Global Catalogue of Microorganisms (GCM) 10K type strain sequencing project: providing services to taxonomists for standard genome sequencing and annotation.</title>
        <authorList>
            <consortium name="The Broad Institute Genomics Platform"/>
            <consortium name="The Broad Institute Genome Sequencing Center for Infectious Disease"/>
            <person name="Wu L."/>
            <person name="Ma J."/>
        </authorList>
    </citation>
    <scope>NUCLEOTIDE SEQUENCE [LARGE SCALE GENOMIC DNA]</scope>
    <source>
        <strain evidence="7">CCM 8951</strain>
    </source>
</reference>
<dbReference type="Gene3D" id="3.40.1410.10">
    <property type="entry name" value="Chorismate lyase-like"/>
    <property type="match status" value="1"/>
</dbReference>
<evidence type="ECO:0000256" key="3">
    <source>
        <dbReference type="ARBA" id="ARBA00023163"/>
    </source>
</evidence>
<dbReference type="PROSITE" id="PS50949">
    <property type="entry name" value="HTH_GNTR"/>
    <property type="match status" value="1"/>
</dbReference>
<dbReference type="RefSeq" id="WP_125578527.1">
    <property type="nucleotide sequence ID" value="NZ_JBHTOF010000088.1"/>
</dbReference>
<dbReference type="SMART" id="SM00866">
    <property type="entry name" value="UTRA"/>
    <property type="match status" value="1"/>
</dbReference>
<dbReference type="CDD" id="cd07377">
    <property type="entry name" value="WHTH_GntR"/>
    <property type="match status" value="1"/>
</dbReference>
<keyword evidence="3" id="KW-0804">Transcription</keyword>
<dbReference type="InterPro" id="IPR028978">
    <property type="entry name" value="Chorismate_lyase_/UTRA_dom_sf"/>
</dbReference>
<keyword evidence="2" id="KW-0238">DNA-binding</keyword>
<dbReference type="NCBIfam" id="TIGR02404">
    <property type="entry name" value="trehalos_R_Bsub"/>
    <property type="match status" value="1"/>
</dbReference>
<dbReference type="InterPro" id="IPR000524">
    <property type="entry name" value="Tscrpt_reg_HTH_GntR"/>
</dbReference>
<keyword evidence="7" id="KW-1185">Reference proteome</keyword>
<dbReference type="Gene3D" id="1.10.10.10">
    <property type="entry name" value="Winged helix-like DNA-binding domain superfamily/Winged helix DNA-binding domain"/>
    <property type="match status" value="1"/>
</dbReference>